<feature type="compositionally biased region" description="Low complexity" evidence="7">
    <location>
        <begin position="248"/>
        <end position="264"/>
    </location>
</feature>
<evidence type="ECO:0000256" key="4">
    <source>
        <dbReference type="ARBA" id="ARBA00022753"/>
    </source>
</evidence>
<dbReference type="InterPro" id="IPR037245">
    <property type="entry name" value="FIP-RBD_C_sf"/>
</dbReference>
<dbReference type="InterPro" id="IPR000008">
    <property type="entry name" value="C2_dom"/>
</dbReference>
<evidence type="ECO:0000256" key="5">
    <source>
        <dbReference type="ARBA" id="ARBA00022927"/>
    </source>
</evidence>
<dbReference type="SUPFAM" id="SSF144270">
    <property type="entry name" value="Eferin C-derminal domain-like"/>
    <property type="match status" value="1"/>
</dbReference>
<dbReference type="PANTHER" id="PTHR15746:SF24">
    <property type="entry name" value="RAB11 FAMILY-INTERACTING PROTEIN 5"/>
    <property type="match status" value="1"/>
</dbReference>
<dbReference type="PROSITE" id="PS50004">
    <property type="entry name" value="C2"/>
    <property type="match status" value="1"/>
</dbReference>
<keyword evidence="3" id="KW-0597">Phosphoprotein</keyword>
<feature type="coiled-coil region" evidence="6">
    <location>
        <begin position="552"/>
        <end position="626"/>
    </location>
</feature>
<dbReference type="SUPFAM" id="SSF49562">
    <property type="entry name" value="C2 domain (Calcium/lipid-binding domain, CaLB)"/>
    <property type="match status" value="1"/>
</dbReference>
<feature type="region of interest" description="Disordered" evidence="7">
    <location>
        <begin position="203"/>
        <end position="232"/>
    </location>
</feature>
<evidence type="ECO:0000259" key="9">
    <source>
        <dbReference type="PROSITE" id="PS51511"/>
    </source>
</evidence>
<dbReference type="Proteomes" id="UP000515152">
    <property type="component" value="Chromosome 20"/>
</dbReference>
<evidence type="ECO:0000256" key="7">
    <source>
        <dbReference type="SAM" id="MobiDB-lite"/>
    </source>
</evidence>
<gene>
    <name evidence="11" type="primary">LOC122128571</name>
</gene>
<keyword evidence="10" id="KW-1185">Reference proteome</keyword>
<dbReference type="Gene3D" id="1.20.5.2440">
    <property type="match status" value="1"/>
</dbReference>
<dbReference type="GO" id="GO:0005739">
    <property type="term" value="C:mitochondrion"/>
    <property type="evidence" value="ECO:0007669"/>
    <property type="project" value="TreeGrafter"/>
</dbReference>
<sequence length="644" mass="70129">MPLISLDDDDQRWVPTHVNVTVLRARGLRTKGKHGSRYVYTIIQLGKEKYTTGLVEKGAEPEWIEECAFELMPGLLELEGTGAYPPGSSNLVLTVMHRVLIGLDVFLGQTIVPLDEVFQDGMCPRNEWLKLHSKAGRPEKERGDLNVTVQFTRNNLTASMYDLSVKDKPRSAFGKLKDRVTGRKREVESSSAIVPGRFAALSGSAGHPFSEGAQREEEQTEEPVVEERERRGSKVKDFFGKLRKSSDTRSCSSLASDSSMASSAGEPFCPPVELSSTPIYSSRVVAESFRGETEAGGKAFTQQDPKVMTHKRAYSDEASKVTTTSSSSVPRSCPAVETLKGQSMVLSKSSLCINGSHVYSPETAGPAGPKANPGTLPARRALLEKCSPLSRSLQNLTRRGDDPQKAALAGGDGRRWSFDKTKKEDGGADQAAAGASAQGAASADECSVQAATAPAETADKGKRLRRTLFSSARSDSLPAKSEHGPASAPHEGRLKGWFGSGDSQNKPSPHLVKPLNTSAPPGERKSEGRSVLEKLKSTIHPGRSTQPSAAEVAEREARMTEARAQYQNMTNMELISLLLQQEVEVERQRAEAELQGALLEKRDTELKKMKVQVRDLEDYIDKLLVRIMEQTPTLLQKTTVKPNS</sequence>
<evidence type="ECO:0000256" key="6">
    <source>
        <dbReference type="SAM" id="Coils"/>
    </source>
</evidence>
<protein>
    <submittedName>
        <fullName evidence="11">Rab11 family-interacting protein 5 isoform X2</fullName>
    </submittedName>
</protein>
<name>A0A8M1K931_CLUHA</name>
<dbReference type="GO" id="GO:0030141">
    <property type="term" value="C:secretory granule"/>
    <property type="evidence" value="ECO:0007669"/>
    <property type="project" value="TreeGrafter"/>
</dbReference>
<dbReference type="GO" id="GO:0032528">
    <property type="term" value="P:microvillus organization"/>
    <property type="evidence" value="ECO:0007669"/>
    <property type="project" value="Ensembl"/>
</dbReference>
<dbReference type="CTD" id="570939"/>
<evidence type="ECO:0000313" key="11">
    <source>
        <dbReference type="RefSeq" id="XP_042558743.1"/>
    </source>
</evidence>
<dbReference type="InterPro" id="IPR035892">
    <property type="entry name" value="C2_domain_sf"/>
</dbReference>
<evidence type="ECO:0000259" key="8">
    <source>
        <dbReference type="PROSITE" id="PS50004"/>
    </source>
</evidence>
<evidence type="ECO:0000256" key="2">
    <source>
        <dbReference type="ARBA" id="ARBA00022448"/>
    </source>
</evidence>
<dbReference type="RefSeq" id="XP_042558743.1">
    <property type="nucleotide sequence ID" value="XM_042702809.1"/>
</dbReference>
<proteinExistence type="predicted"/>
<organism evidence="10 11">
    <name type="scientific">Clupea harengus</name>
    <name type="common">Atlantic herring</name>
    <dbReference type="NCBI Taxonomy" id="7950"/>
    <lineage>
        <taxon>Eukaryota</taxon>
        <taxon>Metazoa</taxon>
        <taxon>Chordata</taxon>
        <taxon>Craniata</taxon>
        <taxon>Vertebrata</taxon>
        <taxon>Euteleostomi</taxon>
        <taxon>Actinopterygii</taxon>
        <taxon>Neopterygii</taxon>
        <taxon>Teleostei</taxon>
        <taxon>Clupei</taxon>
        <taxon>Clupeiformes</taxon>
        <taxon>Clupeoidei</taxon>
        <taxon>Clupeidae</taxon>
        <taxon>Clupea</taxon>
    </lineage>
</organism>
<comment type="subcellular location">
    <subcellularLocation>
        <location evidence="1">Recycling endosome</location>
    </subcellularLocation>
</comment>
<dbReference type="Pfam" id="PF00168">
    <property type="entry name" value="C2"/>
    <property type="match status" value="1"/>
</dbReference>
<dbReference type="GO" id="GO:0045335">
    <property type="term" value="C:phagocytic vesicle"/>
    <property type="evidence" value="ECO:0007669"/>
    <property type="project" value="TreeGrafter"/>
</dbReference>
<feature type="region of interest" description="Disordered" evidence="7">
    <location>
        <begin position="393"/>
        <end position="436"/>
    </location>
</feature>
<feature type="region of interest" description="Disordered" evidence="7">
    <location>
        <begin position="313"/>
        <end position="332"/>
    </location>
</feature>
<dbReference type="InterPro" id="IPR019018">
    <property type="entry name" value="Rab-bd_FIP-RBD"/>
</dbReference>
<dbReference type="AlphaFoldDB" id="A0A8M1K931"/>
<keyword evidence="4" id="KW-0967">Endosome</keyword>
<feature type="domain" description="C2" evidence="8">
    <location>
        <begin position="1"/>
        <end position="129"/>
    </location>
</feature>
<dbReference type="GeneID" id="122128571"/>
<dbReference type="GO" id="GO:0015031">
    <property type="term" value="P:protein transport"/>
    <property type="evidence" value="ECO:0007669"/>
    <property type="project" value="UniProtKB-KW"/>
</dbReference>
<feature type="compositionally biased region" description="Basic and acidic residues" evidence="7">
    <location>
        <begin position="412"/>
        <end position="426"/>
    </location>
</feature>
<dbReference type="Gene3D" id="2.60.40.150">
    <property type="entry name" value="C2 domain"/>
    <property type="match status" value="1"/>
</dbReference>
<dbReference type="GO" id="GO:0005769">
    <property type="term" value="C:early endosome"/>
    <property type="evidence" value="ECO:0007669"/>
    <property type="project" value="TreeGrafter"/>
</dbReference>
<accession>A0A8M1K931</accession>
<evidence type="ECO:0000313" key="10">
    <source>
        <dbReference type="Proteomes" id="UP000515152"/>
    </source>
</evidence>
<dbReference type="FunFam" id="2.60.40.150:FF:000070">
    <property type="entry name" value="rab11 family-interacting protein 2 isoform X1"/>
    <property type="match status" value="1"/>
</dbReference>
<evidence type="ECO:0000256" key="1">
    <source>
        <dbReference type="ARBA" id="ARBA00004172"/>
    </source>
</evidence>
<keyword evidence="5" id="KW-0653">Protein transport</keyword>
<dbReference type="GO" id="GO:0031267">
    <property type="term" value="F:small GTPase binding"/>
    <property type="evidence" value="ECO:0007669"/>
    <property type="project" value="InterPro"/>
</dbReference>
<reference evidence="11" key="1">
    <citation type="submission" date="2025-08" db="UniProtKB">
        <authorList>
            <consortium name="RefSeq"/>
        </authorList>
    </citation>
    <scope>IDENTIFICATION</scope>
</reference>
<feature type="region of interest" description="Disordered" evidence="7">
    <location>
        <begin position="471"/>
        <end position="530"/>
    </location>
</feature>
<dbReference type="Pfam" id="PF09457">
    <property type="entry name" value="RBD-FIP"/>
    <property type="match status" value="1"/>
</dbReference>
<evidence type="ECO:0000256" key="3">
    <source>
        <dbReference type="ARBA" id="ARBA00022553"/>
    </source>
</evidence>
<dbReference type="GO" id="GO:0045055">
    <property type="term" value="P:regulated exocytosis"/>
    <property type="evidence" value="ECO:0007669"/>
    <property type="project" value="TreeGrafter"/>
</dbReference>
<dbReference type="GO" id="GO:0048565">
    <property type="term" value="P:digestive tract development"/>
    <property type="evidence" value="ECO:0007669"/>
    <property type="project" value="Ensembl"/>
</dbReference>
<keyword evidence="2" id="KW-0813">Transport</keyword>
<keyword evidence="6" id="KW-0175">Coiled coil</keyword>
<dbReference type="PROSITE" id="PS51511">
    <property type="entry name" value="FIP_RBD"/>
    <property type="match status" value="1"/>
</dbReference>
<feature type="region of interest" description="Disordered" evidence="7">
    <location>
        <begin position="248"/>
        <end position="267"/>
    </location>
</feature>
<dbReference type="GO" id="GO:1902896">
    <property type="term" value="P:terminal web assembly"/>
    <property type="evidence" value="ECO:0007669"/>
    <property type="project" value="Ensembl"/>
</dbReference>
<dbReference type="InterPro" id="IPR037789">
    <property type="entry name" value="FIP_classI"/>
</dbReference>
<feature type="domain" description="FIP-RBD" evidence="9">
    <location>
        <begin position="576"/>
        <end position="638"/>
    </location>
</feature>
<dbReference type="SMART" id="SM00239">
    <property type="entry name" value="C2"/>
    <property type="match status" value="1"/>
</dbReference>
<dbReference type="PANTHER" id="PTHR15746">
    <property type="entry name" value="RAB11-RELATED"/>
    <property type="match status" value="1"/>
</dbReference>
<dbReference type="GO" id="GO:0055037">
    <property type="term" value="C:recycling endosome"/>
    <property type="evidence" value="ECO:0007669"/>
    <property type="project" value="UniProtKB-SubCell"/>
</dbReference>